<protein>
    <submittedName>
        <fullName evidence="1">NAD/FAD-binding protein</fullName>
    </submittedName>
</protein>
<organism evidence="1 2">
    <name type="scientific">Amycolatopsis roodepoortensis</name>
    <dbReference type="NCBI Taxonomy" id="700274"/>
    <lineage>
        <taxon>Bacteria</taxon>
        <taxon>Bacillati</taxon>
        <taxon>Actinomycetota</taxon>
        <taxon>Actinomycetes</taxon>
        <taxon>Pseudonocardiales</taxon>
        <taxon>Pseudonocardiaceae</taxon>
        <taxon>Amycolatopsis</taxon>
    </lineage>
</organism>
<accession>A0ABR9KYA1</accession>
<dbReference type="EMBL" id="JADBEJ010000001">
    <property type="protein sequence ID" value="MBE1573347.1"/>
    <property type="molecule type" value="Genomic_DNA"/>
</dbReference>
<sequence length="67" mass="7241">MPDAGSVLARMTYEHPVYTPASVAAQRRLGELNDDTVAFAGAYHGWGFHEDGCASGVRAAENFGVRW</sequence>
<evidence type="ECO:0000313" key="2">
    <source>
        <dbReference type="Proteomes" id="UP000656548"/>
    </source>
</evidence>
<comment type="caution">
    <text evidence="1">The sequence shown here is derived from an EMBL/GenBank/DDBJ whole genome shotgun (WGS) entry which is preliminary data.</text>
</comment>
<dbReference type="Proteomes" id="UP000656548">
    <property type="component" value="Unassembled WGS sequence"/>
</dbReference>
<evidence type="ECO:0000313" key="1">
    <source>
        <dbReference type="EMBL" id="MBE1573347.1"/>
    </source>
</evidence>
<keyword evidence="2" id="KW-1185">Reference proteome</keyword>
<reference evidence="1 2" key="1">
    <citation type="submission" date="2020-10" db="EMBL/GenBank/DDBJ databases">
        <title>Sequencing the genomes of 1000 actinobacteria strains.</title>
        <authorList>
            <person name="Klenk H.-P."/>
        </authorList>
    </citation>
    <scope>NUCLEOTIDE SEQUENCE [LARGE SCALE GENOMIC DNA]</scope>
    <source>
        <strain evidence="1 2">DSM 46661</strain>
    </source>
</reference>
<gene>
    <name evidence="1" type="ORF">H4W30_000376</name>
</gene>
<proteinExistence type="predicted"/>
<name>A0ABR9KYA1_9PSEU</name>